<dbReference type="Pfam" id="PF05724">
    <property type="entry name" value="TPMT"/>
    <property type="match status" value="1"/>
</dbReference>
<comment type="subcellular location">
    <subcellularLocation>
        <location evidence="2 9">Cytoplasm</location>
    </subcellularLocation>
</comment>
<keyword evidence="8 9" id="KW-0949">S-adenosyl-L-methionine</keyword>
<accession>A0ABX9XHD3</accession>
<dbReference type="InterPro" id="IPR029063">
    <property type="entry name" value="SAM-dependent_MTases_sf"/>
</dbReference>
<comment type="catalytic activity">
    <reaction evidence="1 9">
        <text>S-adenosyl-L-methionine + a thiopurine = S-adenosyl-L-homocysteine + a thiopurine S-methylether.</text>
        <dbReference type="EC" id="2.1.1.67"/>
    </reaction>
</comment>
<evidence type="ECO:0000256" key="4">
    <source>
        <dbReference type="ARBA" id="ARBA00011905"/>
    </source>
</evidence>
<keyword evidence="11" id="KW-1185">Reference proteome</keyword>
<keyword evidence="7 9" id="KW-0808">Transferase</keyword>
<dbReference type="PIRSF" id="PIRSF023956">
    <property type="entry name" value="Thiopurine_S-methyltransferase"/>
    <property type="match status" value="1"/>
</dbReference>
<sequence>MEAEFWQTRWQRGETGFHKSRINPLLSRWWPALQVRPSARVWVPLCGKSLDMLWLRDQGYEVQGVELARTAIESFISEQKLALTWQQQDEFDVAIGAGFELLCGDFFKLTAEQMKDITAVYDRAALIALPPDMRRAYVAHTRAILPPGWQMLLVTLDYPQQQRPGPPFSVPDDEVHSLFAGCRIELFDEQDVLADHAVFAAQGMDQLVERVYRIQN</sequence>
<reference evidence="10 11" key="1">
    <citation type="submission" date="2018-11" db="EMBL/GenBank/DDBJ databases">
        <authorList>
            <person name="Jang G.I."/>
            <person name="Hwang C.Y."/>
        </authorList>
    </citation>
    <scope>NUCLEOTIDE SEQUENCE [LARGE SCALE GENOMIC DNA]</scope>
    <source>
        <strain evidence="10 11">SSM26</strain>
    </source>
</reference>
<feature type="binding site" evidence="9">
    <location>
        <position position="66"/>
    </location>
    <ligand>
        <name>S-adenosyl-L-methionine</name>
        <dbReference type="ChEBI" id="CHEBI:59789"/>
    </ligand>
</feature>
<protein>
    <recommendedName>
        <fullName evidence="4 9">Thiopurine S-methyltransferase</fullName>
        <ecNumber evidence="4 9">2.1.1.67</ecNumber>
    </recommendedName>
    <alternativeName>
        <fullName evidence="9">Thiopurine methyltransferase</fullName>
    </alternativeName>
</protein>
<name>A0ABX9XHD3_9PSED</name>
<dbReference type="GO" id="GO:0032259">
    <property type="term" value="P:methylation"/>
    <property type="evidence" value="ECO:0007669"/>
    <property type="project" value="UniProtKB-KW"/>
</dbReference>
<dbReference type="SUPFAM" id="SSF53335">
    <property type="entry name" value="S-adenosyl-L-methionine-dependent methyltransferases"/>
    <property type="match status" value="1"/>
</dbReference>
<evidence type="ECO:0000313" key="11">
    <source>
        <dbReference type="Proteomes" id="UP000275199"/>
    </source>
</evidence>
<keyword evidence="5 9" id="KW-0963">Cytoplasm</keyword>
<dbReference type="EMBL" id="RKKU01000012">
    <property type="protein sequence ID" value="ROZ84328.1"/>
    <property type="molecule type" value="Genomic_DNA"/>
</dbReference>
<evidence type="ECO:0000256" key="5">
    <source>
        <dbReference type="ARBA" id="ARBA00022490"/>
    </source>
</evidence>
<dbReference type="Gene3D" id="3.40.50.150">
    <property type="entry name" value="Vaccinia Virus protein VP39"/>
    <property type="match status" value="1"/>
</dbReference>
<dbReference type="PANTHER" id="PTHR10259">
    <property type="entry name" value="THIOPURINE S-METHYLTRANSFERASE"/>
    <property type="match status" value="1"/>
</dbReference>
<feature type="binding site" evidence="9">
    <location>
        <position position="123"/>
    </location>
    <ligand>
        <name>S-adenosyl-L-methionine</name>
        <dbReference type="ChEBI" id="CHEBI:59789"/>
    </ligand>
</feature>
<dbReference type="Proteomes" id="UP000275199">
    <property type="component" value="Unassembled WGS sequence"/>
</dbReference>
<feature type="binding site" evidence="9">
    <location>
        <position position="45"/>
    </location>
    <ligand>
        <name>S-adenosyl-L-methionine</name>
        <dbReference type="ChEBI" id="CHEBI:59789"/>
    </ligand>
</feature>
<comment type="caution">
    <text evidence="10">The sequence shown here is derived from an EMBL/GenBank/DDBJ whole genome shotgun (WGS) entry which is preliminary data.</text>
</comment>
<dbReference type="PROSITE" id="PS51585">
    <property type="entry name" value="SAM_MT_TPMT"/>
    <property type="match status" value="1"/>
</dbReference>
<dbReference type="GO" id="GO:0008119">
    <property type="term" value="F:thiopurine S-methyltransferase activity"/>
    <property type="evidence" value="ECO:0007669"/>
    <property type="project" value="UniProtKB-EC"/>
</dbReference>
<evidence type="ECO:0000256" key="1">
    <source>
        <dbReference type="ARBA" id="ARBA00000903"/>
    </source>
</evidence>
<organism evidence="10 11">
    <name type="scientific">Pseudomonas neustonica</name>
    <dbReference type="NCBI Taxonomy" id="2487346"/>
    <lineage>
        <taxon>Bacteria</taxon>
        <taxon>Pseudomonadati</taxon>
        <taxon>Pseudomonadota</taxon>
        <taxon>Gammaproteobacteria</taxon>
        <taxon>Pseudomonadales</taxon>
        <taxon>Pseudomonadaceae</taxon>
        <taxon>Pseudomonas</taxon>
    </lineage>
</organism>
<proteinExistence type="inferred from homology"/>
<evidence type="ECO:0000256" key="8">
    <source>
        <dbReference type="ARBA" id="ARBA00022691"/>
    </source>
</evidence>
<dbReference type="InterPro" id="IPR025835">
    <property type="entry name" value="Thiopurine_S-MeTrfase"/>
</dbReference>
<dbReference type="NCBIfam" id="TIGR03840">
    <property type="entry name" value="TMPT_Se_Te"/>
    <property type="match status" value="1"/>
</dbReference>
<dbReference type="InterPro" id="IPR022474">
    <property type="entry name" value="Thiopur_S-MeTfrase_Se/Te_detox"/>
</dbReference>
<evidence type="ECO:0000256" key="7">
    <source>
        <dbReference type="ARBA" id="ARBA00022679"/>
    </source>
</evidence>
<dbReference type="NCBIfam" id="NF009732">
    <property type="entry name" value="PRK13255.1"/>
    <property type="match status" value="1"/>
</dbReference>
<dbReference type="EC" id="2.1.1.67" evidence="4 9"/>
<evidence type="ECO:0000313" key="10">
    <source>
        <dbReference type="EMBL" id="ROZ84328.1"/>
    </source>
</evidence>
<feature type="binding site" evidence="9">
    <location>
        <position position="10"/>
    </location>
    <ligand>
        <name>S-adenosyl-L-methionine</name>
        <dbReference type="ChEBI" id="CHEBI:59789"/>
    </ligand>
</feature>
<dbReference type="RefSeq" id="WP_123889687.1">
    <property type="nucleotide sequence ID" value="NZ_JBPYCX010000023.1"/>
</dbReference>
<comment type="similarity">
    <text evidence="3 9">Belongs to the class I-like SAM-binding methyltransferase superfamily. TPMT family.</text>
</comment>
<evidence type="ECO:0000256" key="9">
    <source>
        <dbReference type="HAMAP-Rule" id="MF_00812"/>
    </source>
</evidence>
<gene>
    <name evidence="9" type="primary">tpm</name>
    <name evidence="10" type="ORF">EF096_11045</name>
</gene>
<dbReference type="InterPro" id="IPR008854">
    <property type="entry name" value="TPMT"/>
</dbReference>
<evidence type="ECO:0000256" key="6">
    <source>
        <dbReference type="ARBA" id="ARBA00022603"/>
    </source>
</evidence>
<dbReference type="HAMAP" id="MF_00812">
    <property type="entry name" value="Thiopur_methtran"/>
    <property type="match status" value="1"/>
</dbReference>
<evidence type="ECO:0000256" key="3">
    <source>
        <dbReference type="ARBA" id="ARBA00008145"/>
    </source>
</evidence>
<evidence type="ECO:0000256" key="2">
    <source>
        <dbReference type="ARBA" id="ARBA00004496"/>
    </source>
</evidence>
<dbReference type="PANTHER" id="PTHR10259:SF11">
    <property type="entry name" value="THIOPURINE S-METHYLTRANSFERASE"/>
    <property type="match status" value="1"/>
</dbReference>
<keyword evidence="6 9" id="KW-0489">Methyltransferase</keyword>